<evidence type="ECO:0000313" key="2">
    <source>
        <dbReference type="Proteomes" id="UP000036367"/>
    </source>
</evidence>
<keyword evidence="2" id="KW-1185">Reference proteome</keyword>
<name>A0A0J1BN57_RHOIS</name>
<evidence type="ECO:0000313" key="1">
    <source>
        <dbReference type="EMBL" id="KLU07902.1"/>
    </source>
</evidence>
<proteinExistence type="predicted"/>
<protein>
    <submittedName>
        <fullName evidence="1">Uncharacterized protein</fullName>
    </submittedName>
</protein>
<comment type="caution">
    <text evidence="1">The sequence shown here is derived from an EMBL/GenBank/DDBJ whole genome shotgun (WGS) entry which is preliminary data.</text>
</comment>
<reference evidence="1" key="1">
    <citation type="submission" date="2015-05" db="EMBL/GenBank/DDBJ databases">
        <title>Permanent draft genome of Rhodopirellula islandicus K833.</title>
        <authorList>
            <person name="Kizina J."/>
            <person name="Richter M."/>
            <person name="Glockner F.O."/>
            <person name="Harder J."/>
        </authorList>
    </citation>
    <scope>NUCLEOTIDE SEQUENCE [LARGE SCALE GENOMIC DNA]</scope>
    <source>
        <strain evidence="1">K833</strain>
    </source>
</reference>
<dbReference type="PATRIC" id="fig|595434.4.peg.76"/>
<dbReference type="Proteomes" id="UP000036367">
    <property type="component" value="Unassembled WGS sequence"/>
</dbReference>
<accession>A0A0J1BN57</accession>
<gene>
    <name evidence="1" type="ORF">RISK_000081</name>
</gene>
<dbReference type="EMBL" id="LECT01000001">
    <property type="protein sequence ID" value="KLU07902.1"/>
    <property type="molecule type" value="Genomic_DNA"/>
</dbReference>
<sequence>MRSRVAELVNGFDLDPESPKVLTTSATDGIQKPSFAAGLVDWAESIGDDA</sequence>
<organism evidence="1 2">
    <name type="scientific">Rhodopirellula islandica</name>
    <dbReference type="NCBI Taxonomy" id="595434"/>
    <lineage>
        <taxon>Bacteria</taxon>
        <taxon>Pseudomonadati</taxon>
        <taxon>Planctomycetota</taxon>
        <taxon>Planctomycetia</taxon>
        <taxon>Pirellulales</taxon>
        <taxon>Pirellulaceae</taxon>
        <taxon>Rhodopirellula</taxon>
    </lineage>
</organism>
<dbReference type="AlphaFoldDB" id="A0A0J1BN57"/>